<dbReference type="Proteomes" id="UP001161757">
    <property type="component" value="Unassembled WGS sequence"/>
</dbReference>
<dbReference type="EMBL" id="JAJGCB010000004">
    <property type="protein sequence ID" value="KAJ8993253.1"/>
    <property type="molecule type" value="Genomic_DNA"/>
</dbReference>
<reference evidence="2" key="1">
    <citation type="submission" date="2023-01" db="EMBL/GenBank/DDBJ databases">
        <title>Exophiala dermititidis isolated from Cystic Fibrosis Patient.</title>
        <authorList>
            <person name="Kurbessoian T."/>
            <person name="Crocker A."/>
            <person name="Murante D."/>
            <person name="Hogan D.A."/>
            <person name="Stajich J.E."/>
        </authorList>
    </citation>
    <scope>NUCLEOTIDE SEQUENCE</scope>
    <source>
        <strain evidence="2">Ex8</strain>
    </source>
</reference>
<accession>A0AAN6IX16</accession>
<dbReference type="AlphaFoldDB" id="A0AAN6IX16"/>
<protein>
    <submittedName>
        <fullName evidence="2">Uncharacterized protein</fullName>
    </submittedName>
</protein>
<name>A0AAN6IX16_EXODE</name>
<evidence type="ECO:0000313" key="3">
    <source>
        <dbReference type="Proteomes" id="UP001161757"/>
    </source>
</evidence>
<organism evidence="2 3">
    <name type="scientific">Exophiala dermatitidis</name>
    <name type="common">Black yeast-like fungus</name>
    <name type="synonym">Wangiella dermatitidis</name>
    <dbReference type="NCBI Taxonomy" id="5970"/>
    <lineage>
        <taxon>Eukaryota</taxon>
        <taxon>Fungi</taxon>
        <taxon>Dikarya</taxon>
        <taxon>Ascomycota</taxon>
        <taxon>Pezizomycotina</taxon>
        <taxon>Eurotiomycetes</taxon>
        <taxon>Chaetothyriomycetidae</taxon>
        <taxon>Chaetothyriales</taxon>
        <taxon>Herpotrichiellaceae</taxon>
        <taxon>Exophiala</taxon>
    </lineage>
</organism>
<sequence>MSHLHSPLVPLRIPNIHGLKARFAPFHAPKSPDQRIINDRFNPRRLKLLHQYSKILPDTLQWSVVSAVSTKTIPKAVMRNRLKRRWANAFADALRNTGYHANGRRLDGPKHGQDYKVGLKGTFEIHAYSKAGLTLGYHELVSSSEVLVKALEQQIQKVNFKRSQPTAREEGRLPRKSAWSTWEGSE</sequence>
<comment type="caution">
    <text evidence="2">The sequence shown here is derived from an EMBL/GenBank/DDBJ whole genome shotgun (WGS) entry which is preliminary data.</text>
</comment>
<proteinExistence type="predicted"/>
<evidence type="ECO:0000313" key="2">
    <source>
        <dbReference type="EMBL" id="KAJ8993253.1"/>
    </source>
</evidence>
<feature type="region of interest" description="Disordered" evidence="1">
    <location>
        <begin position="162"/>
        <end position="186"/>
    </location>
</feature>
<evidence type="ECO:0000256" key="1">
    <source>
        <dbReference type="SAM" id="MobiDB-lite"/>
    </source>
</evidence>
<gene>
    <name evidence="2" type="ORF">HRR80_003278</name>
</gene>